<keyword evidence="2 4" id="KW-0238">DNA-binding</keyword>
<proteinExistence type="predicted"/>
<evidence type="ECO:0000259" key="5">
    <source>
        <dbReference type="PROSITE" id="PS50977"/>
    </source>
</evidence>
<evidence type="ECO:0000256" key="4">
    <source>
        <dbReference type="PROSITE-ProRule" id="PRU00335"/>
    </source>
</evidence>
<dbReference type="EMBL" id="LILB01000005">
    <property type="protein sequence ID" value="KOO48732.1"/>
    <property type="molecule type" value="Genomic_DNA"/>
</dbReference>
<dbReference type="PRINTS" id="PR00455">
    <property type="entry name" value="HTHTETR"/>
</dbReference>
<keyword evidence="1" id="KW-0805">Transcription regulation</keyword>
<comment type="caution">
    <text evidence="6">The sequence shown here is derived from an EMBL/GenBank/DDBJ whole genome shotgun (WGS) entry which is preliminary data.</text>
</comment>
<dbReference type="AlphaFoldDB" id="A0A0M0LCW4"/>
<reference evidence="7" key="1">
    <citation type="submission" date="2015-08" db="EMBL/GenBank/DDBJ databases">
        <title>Fjat-10028 dsm 16317.</title>
        <authorList>
            <person name="Liu B."/>
            <person name="Wang J."/>
            <person name="Zhu Y."/>
            <person name="Liu G."/>
            <person name="Chen Q."/>
            <person name="Chen Z."/>
            <person name="Lan J."/>
            <person name="Che J."/>
            <person name="Ge C."/>
            <person name="Shi H."/>
            <person name="Pan Z."/>
            <person name="Liu X."/>
        </authorList>
    </citation>
    <scope>NUCLEOTIDE SEQUENCE [LARGE SCALE GENOMIC DNA]</scope>
    <source>
        <strain evidence="7">DSM 16317</strain>
    </source>
</reference>
<dbReference type="InterPro" id="IPR009057">
    <property type="entry name" value="Homeodomain-like_sf"/>
</dbReference>
<dbReference type="Gene3D" id="1.10.357.10">
    <property type="entry name" value="Tetracycline Repressor, domain 2"/>
    <property type="match status" value="1"/>
</dbReference>
<evidence type="ECO:0000256" key="1">
    <source>
        <dbReference type="ARBA" id="ARBA00023015"/>
    </source>
</evidence>
<keyword evidence="7" id="KW-1185">Reference proteome</keyword>
<dbReference type="PANTHER" id="PTHR30055:SF234">
    <property type="entry name" value="HTH-TYPE TRANSCRIPTIONAL REGULATOR BETI"/>
    <property type="match status" value="1"/>
</dbReference>
<dbReference type="GeneID" id="301136406"/>
<protein>
    <recommendedName>
        <fullName evidence="5">HTH tetR-type domain-containing protein</fullName>
    </recommendedName>
</protein>
<dbReference type="GO" id="GO:0000976">
    <property type="term" value="F:transcription cis-regulatory region binding"/>
    <property type="evidence" value="ECO:0007669"/>
    <property type="project" value="TreeGrafter"/>
</dbReference>
<dbReference type="PANTHER" id="PTHR30055">
    <property type="entry name" value="HTH-TYPE TRANSCRIPTIONAL REGULATOR RUTR"/>
    <property type="match status" value="1"/>
</dbReference>
<dbReference type="STRING" id="263475.AMD00_09860"/>
<sequence>MDPKSRLEKERLEGKQKRIIEMVEAADRVFARKGLEKTTMQDIADEASIGIATLFRYFPKKDRIIVAVAAKALEANIVIFQEVLEKPGTCYEKIEHLFDTFISFNEQKESRIKFLESFETYVAQSIEPFEGMEVYNATSRQLVDIYYKIIETGKTDGSIRTDIPISDTLSTLSNVFGIFSKKLSLHKSIVLLESNVPAETQLIILKNIFLSYIKND</sequence>
<name>A0A0M0LCW4_9BACL</name>
<dbReference type="PROSITE" id="PS50977">
    <property type="entry name" value="HTH_TETR_2"/>
    <property type="match status" value="1"/>
</dbReference>
<dbReference type="Proteomes" id="UP000036867">
    <property type="component" value="Unassembled WGS sequence"/>
</dbReference>
<keyword evidence="3" id="KW-0804">Transcription</keyword>
<dbReference type="OrthoDB" id="2720430at2"/>
<dbReference type="GO" id="GO:0003700">
    <property type="term" value="F:DNA-binding transcription factor activity"/>
    <property type="evidence" value="ECO:0007669"/>
    <property type="project" value="TreeGrafter"/>
</dbReference>
<dbReference type="InterPro" id="IPR023772">
    <property type="entry name" value="DNA-bd_HTH_TetR-type_CS"/>
</dbReference>
<dbReference type="PROSITE" id="PS01081">
    <property type="entry name" value="HTH_TETR_1"/>
    <property type="match status" value="1"/>
</dbReference>
<dbReference type="RefSeq" id="WP_053416917.1">
    <property type="nucleotide sequence ID" value="NZ_LILB01000005.1"/>
</dbReference>
<evidence type="ECO:0000313" key="6">
    <source>
        <dbReference type="EMBL" id="KOO48732.1"/>
    </source>
</evidence>
<dbReference type="PATRIC" id="fig|263475.3.peg.3182"/>
<evidence type="ECO:0000256" key="2">
    <source>
        <dbReference type="ARBA" id="ARBA00023125"/>
    </source>
</evidence>
<dbReference type="SUPFAM" id="SSF46689">
    <property type="entry name" value="Homeodomain-like"/>
    <property type="match status" value="1"/>
</dbReference>
<dbReference type="InterPro" id="IPR001647">
    <property type="entry name" value="HTH_TetR"/>
</dbReference>
<organism evidence="6 7">
    <name type="scientific">Viridibacillus arvi</name>
    <dbReference type="NCBI Taxonomy" id="263475"/>
    <lineage>
        <taxon>Bacteria</taxon>
        <taxon>Bacillati</taxon>
        <taxon>Bacillota</taxon>
        <taxon>Bacilli</taxon>
        <taxon>Bacillales</taxon>
        <taxon>Caryophanaceae</taxon>
        <taxon>Viridibacillus</taxon>
    </lineage>
</organism>
<gene>
    <name evidence="6" type="ORF">AMD00_09860</name>
</gene>
<accession>A0A0M0LCW4</accession>
<feature type="domain" description="HTH tetR-type" evidence="5">
    <location>
        <begin position="16"/>
        <end position="76"/>
    </location>
</feature>
<feature type="DNA-binding region" description="H-T-H motif" evidence="4">
    <location>
        <begin position="39"/>
        <end position="58"/>
    </location>
</feature>
<dbReference type="InterPro" id="IPR050109">
    <property type="entry name" value="HTH-type_TetR-like_transc_reg"/>
</dbReference>
<evidence type="ECO:0000256" key="3">
    <source>
        <dbReference type="ARBA" id="ARBA00023163"/>
    </source>
</evidence>
<evidence type="ECO:0000313" key="7">
    <source>
        <dbReference type="Proteomes" id="UP000036867"/>
    </source>
</evidence>
<dbReference type="Pfam" id="PF00440">
    <property type="entry name" value="TetR_N"/>
    <property type="match status" value="1"/>
</dbReference>